<comment type="cofactor">
    <cofactor evidence="10">
        <name>Mn(2+)</name>
        <dbReference type="ChEBI" id="CHEBI:29035"/>
    </cofactor>
    <text evidence="10">Binds 2 manganese ions per subunit.</text>
</comment>
<evidence type="ECO:0000256" key="6">
    <source>
        <dbReference type="ARBA" id="ARBA00023152"/>
    </source>
</evidence>
<evidence type="ECO:0000256" key="13">
    <source>
        <dbReference type="PIRSR" id="PIRSR001492-3"/>
    </source>
</evidence>
<evidence type="ECO:0000259" key="15">
    <source>
        <dbReference type="Pfam" id="PF06415"/>
    </source>
</evidence>
<keyword evidence="8 10" id="KW-0413">Isomerase</keyword>
<dbReference type="CDD" id="cd16010">
    <property type="entry name" value="iPGM"/>
    <property type="match status" value="1"/>
</dbReference>
<feature type="binding site" evidence="10 13">
    <location>
        <position position="64"/>
    </location>
    <ligand>
        <name>Mn(2+)</name>
        <dbReference type="ChEBI" id="CHEBI:29035"/>
        <label>2</label>
    </ligand>
</feature>
<accession>A0A953LFG4</accession>
<feature type="binding site" evidence="10 12">
    <location>
        <position position="334"/>
    </location>
    <ligand>
        <name>substrate</name>
    </ligand>
</feature>
<dbReference type="PANTHER" id="PTHR31637:SF0">
    <property type="entry name" value="2,3-BISPHOSPHOGLYCERATE-INDEPENDENT PHOSPHOGLYCERATE MUTASE"/>
    <property type="match status" value="1"/>
</dbReference>
<evidence type="ECO:0000256" key="7">
    <source>
        <dbReference type="ARBA" id="ARBA00023211"/>
    </source>
</evidence>
<dbReference type="OMA" id="FMDGRDT"/>
<comment type="caution">
    <text evidence="16">The sequence shown here is derived from an EMBL/GenBank/DDBJ whole genome shotgun (WGS) entry which is preliminary data.</text>
</comment>
<proteinExistence type="inferred from homology"/>
<name>A0A953LFG4_SYMTR</name>
<dbReference type="InterPro" id="IPR005995">
    <property type="entry name" value="Pgm_bpd_ind"/>
</dbReference>
<evidence type="ECO:0000313" key="16">
    <source>
        <dbReference type="EMBL" id="MBY6275198.1"/>
    </source>
</evidence>
<evidence type="ECO:0000256" key="5">
    <source>
        <dbReference type="ARBA" id="ARBA00022723"/>
    </source>
</evidence>
<evidence type="ECO:0000256" key="11">
    <source>
        <dbReference type="PIRSR" id="PIRSR001492-1"/>
    </source>
</evidence>
<dbReference type="GO" id="GO:0006096">
    <property type="term" value="P:glycolytic process"/>
    <property type="evidence" value="ECO:0007669"/>
    <property type="project" value="UniProtKB-UniRule"/>
</dbReference>
<comment type="subunit">
    <text evidence="10">Monomer.</text>
</comment>
<dbReference type="FunFam" id="3.40.1450.10:FF:000001">
    <property type="entry name" value="2,3-bisphosphoglycerate-independent phosphoglycerate mutase"/>
    <property type="match status" value="1"/>
</dbReference>
<feature type="binding site" evidence="10 13">
    <location>
        <position position="443"/>
    </location>
    <ligand>
        <name>Mn(2+)</name>
        <dbReference type="ChEBI" id="CHEBI:29035"/>
        <label>2</label>
    </ligand>
</feature>
<feature type="binding site" evidence="10 13">
    <location>
        <position position="461"/>
    </location>
    <ligand>
        <name>Mn(2+)</name>
        <dbReference type="ChEBI" id="CHEBI:29035"/>
        <label>1</label>
    </ligand>
</feature>
<feature type="binding site" evidence="10 13">
    <location>
        <position position="14"/>
    </location>
    <ligand>
        <name>Mn(2+)</name>
        <dbReference type="ChEBI" id="CHEBI:29035"/>
        <label>2</label>
    </ligand>
</feature>
<dbReference type="RefSeq" id="WP_011194383.1">
    <property type="nucleotide sequence ID" value="NZ_JACSIR010000032.1"/>
</dbReference>
<feature type="binding site" evidence="10 12">
    <location>
        <begin position="155"/>
        <end position="156"/>
    </location>
    <ligand>
        <name>substrate</name>
    </ligand>
</feature>
<feature type="binding site" evidence="10 12">
    <location>
        <begin position="259"/>
        <end position="262"/>
    </location>
    <ligand>
        <name>substrate</name>
    </ligand>
</feature>
<feature type="binding site" evidence="10 12">
    <location>
        <position position="187"/>
    </location>
    <ligand>
        <name>substrate</name>
    </ligand>
</feature>
<evidence type="ECO:0000256" key="2">
    <source>
        <dbReference type="ARBA" id="ARBA00004798"/>
    </source>
</evidence>
<dbReference type="Gene3D" id="3.40.720.10">
    <property type="entry name" value="Alkaline Phosphatase, subunit A"/>
    <property type="match status" value="1"/>
</dbReference>
<dbReference type="AlphaFoldDB" id="A0A953LFG4"/>
<evidence type="ECO:0000256" key="10">
    <source>
        <dbReference type="HAMAP-Rule" id="MF_01038"/>
    </source>
</evidence>
<feature type="binding site" evidence="10 13">
    <location>
        <position position="405"/>
    </location>
    <ligand>
        <name>Mn(2+)</name>
        <dbReference type="ChEBI" id="CHEBI:29035"/>
        <label>1</label>
    </ligand>
</feature>
<evidence type="ECO:0000256" key="9">
    <source>
        <dbReference type="ARBA" id="ARBA00071648"/>
    </source>
</evidence>
<feature type="binding site" evidence="10 12">
    <location>
        <position position="125"/>
    </location>
    <ligand>
        <name>substrate</name>
    </ligand>
</feature>
<evidence type="ECO:0000259" key="14">
    <source>
        <dbReference type="Pfam" id="PF01676"/>
    </source>
</evidence>
<dbReference type="Proteomes" id="UP000732377">
    <property type="component" value="Unassembled WGS sequence"/>
</dbReference>
<keyword evidence="6 10" id="KW-0324">Glycolysis</keyword>
<dbReference type="SUPFAM" id="SSF64158">
    <property type="entry name" value="2,3-Bisphosphoglycerate-independent phosphoglycerate mutase, substrate-binding domain"/>
    <property type="match status" value="1"/>
</dbReference>
<evidence type="ECO:0000256" key="4">
    <source>
        <dbReference type="ARBA" id="ARBA00012026"/>
    </source>
</evidence>
<evidence type="ECO:0000256" key="12">
    <source>
        <dbReference type="PIRSR" id="PIRSR001492-2"/>
    </source>
</evidence>
<dbReference type="SMR" id="A0A953LFG4"/>
<organism evidence="16 17">
    <name type="scientific">Symbiobacterium thermophilum</name>
    <dbReference type="NCBI Taxonomy" id="2734"/>
    <lineage>
        <taxon>Bacteria</taxon>
        <taxon>Bacillati</taxon>
        <taxon>Bacillota</taxon>
        <taxon>Clostridia</taxon>
        <taxon>Eubacteriales</taxon>
        <taxon>Symbiobacteriaceae</taxon>
        <taxon>Symbiobacterium</taxon>
    </lineage>
</organism>
<dbReference type="InterPro" id="IPR011258">
    <property type="entry name" value="BPG-indep_PGM_N"/>
</dbReference>
<dbReference type="EMBL" id="PIUK01000016">
    <property type="protein sequence ID" value="MBY6275198.1"/>
    <property type="molecule type" value="Genomic_DNA"/>
</dbReference>
<evidence type="ECO:0000256" key="8">
    <source>
        <dbReference type="ARBA" id="ARBA00023235"/>
    </source>
</evidence>
<feature type="active site" description="Phosphoserine intermediate" evidence="10 11">
    <location>
        <position position="64"/>
    </location>
</feature>
<dbReference type="HAMAP" id="MF_01038">
    <property type="entry name" value="GpmI"/>
    <property type="match status" value="1"/>
</dbReference>
<dbReference type="SUPFAM" id="SSF53649">
    <property type="entry name" value="Alkaline phosphatase-like"/>
    <property type="match status" value="1"/>
</dbReference>
<dbReference type="InterPro" id="IPR036646">
    <property type="entry name" value="PGAM_B_sf"/>
</dbReference>
<dbReference type="GO" id="GO:0005829">
    <property type="term" value="C:cytosol"/>
    <property type="evidence" value="ECO:0007669"/>
    <property type="project" value="TreeGrafter"/>
</dbReference>
<feature type="domain" description="BPG-independent PGAM N-terminal" evidence="15">
    <location>
        <begin position="86"/>
        <end position="297"/>
    </location>
</feature>
<dbReference type="GO" id="GO:0030145">
    <property type="term" value="F:manganese ion binding"/>
    <property type="evidence" value="ECO:0007669"/>
    <property type="project" value="UniProtKB-UniRule"/>
</dbReference>
<dbReference type="GO" id="GO:0006007">
    <property type="term" value="P:glucose catabolic process"/>
    <property type="evidence" value="ECO:0007669"/>
    <property type="project" value="InterPro"/>
</dbReference>
<feature type="binding site" evidence="10 13">
    <location>
        <position position="401"/>
    </location>
    <ligand>
        <name>Mn(2+)</name>
        <dbReference type="ChEBI" id="CHEBI:29035"/>
        <label>1</label>
    </ligand>
</feature>
<dbReference type="PANTHER" id="PTHR31637">
    <property type="entry name" value="2,3-BISPHOSPHOGLYCERATE-INDEPENDENT PHOSPHOGLYCERATE MUTASE"/>
    <property type="match status" value="1"/>
</dbReference>
<evidence type="ECO:0000256" key="3">
    <source>
        <dbReference type="ARBA" id="ARBA00008819"/>
    </source>
</evidence>
<comment type="pathway">
    <text evidence="2 10">Carbohydrate degradation; glycolysis; pyruvate from D-glyceraldehyde 3-phosphate: step 3/5.</text>
</comment>
<dbReference type="Pfam" id="PF01676">
    <property type="entry name" value="Metalloenzyme"/>
    <property type="match status" value="1"/>
</dbReference>
<feature type="binding site" evidence="10 12">
    <location>
        <position position="193"/>
    </location>
    <ligand>
        <name>substrate</name>
    </ligand>
</feature>
<dbReference type="InterPro" id="IPR006124">
    <property type="entry name" value="Metalloenzyme"/>
</dbReference>
<feature type="binding site" evidence="10 13">
    <location>
        <position position="442"/>
    </location>
    <ligand>
        <name>Mn(2+)</name>
        <dbReference type="ChEBI" id="CHEBI:29035"/>
        <label>2</label>
    </ligand>
</feature>
<comment type="similarity">
    <text evidence="3 10">Belongs to the BPG-independent phosphoglycerate mutase family.</text>
</comment>
<keyword evidence="7 10" id="KW-0464">Manganese</keyword>
<gene>
    <name evidence="10" type="primary">gpmI</name>
    <name evidence="16" type="ORF">CWE10_03130</name>
</gene>
<reference evidence="16" key="1">
    <citation type="submission" date="2017-11" db="EMBL/GenBank/DDBJ databases">
        <title>Three new genomes from thermophilic consortium.</title>
        <authorList>
            <person name="Quaggio R."/>
            <person name="Amgarten D."/>
            <person name="Setubal J.C."/>
        </authorList>
    </citation>
    <scope>NUCLEOTIDE SEQUENCE</scope>
    <source>
        <strain evidence="16">ZCTH01-B2</strain>
    </source>
</reference>
<dbReference type="InterPro" id="IPR017850">
    <property type="entry name" value="Alkaline_phosphatase_core_sf"/>
</dbReference>
<comment type="catalytic activity">
    <reaction evidence="1 10">
        <text>(2R)-2-phosphoglycerate = (2R)-3-phosphoglycerate</text>
        <dbReference type="Rhea" id="RHEA:15901"/>
        <dbReference type="ChEBI" id="CHEBI:58272"/>
        <dbReference type="ChEBI" id="CHEBI:58289"/>
        <dbReference type="EC" id="5.4.2.12"/>
    </reaction>
</comment>
<dbReference type="EC" id="5.4.2.12" evidence="4 10"/>
<dbReference type="NCBIfam" id="TIGR01307">
    <property type="entry name" value="pgm_bpd_ind"/>
    <property type="match status" value="1"/>
</dbReference>
<dbReference type="GO" id="GO:0004619">
    <property type="term" value="F:phosphoglycerate mutase activity"/>
    <property type="evidence" value="ECO:0007669"/>
    <property type="project" value="UniProtKB-UniRule"/>
</dbReference>
<protein>
    <recommendedName>
        <fullName evidence="9 10">2,3-bisphosphoglycerate-independent phosphoglycerate mutase</fullName>
        <shortName evidence="10">BPG-independent PGAM</shortName>
        <shortName evidence="10">Phosphoglyceromutase</shortName>
        <shortName evidence="10">iPGM</shortName>
        <ecNumber evidence="4 10">5.4.2.12</ecNumber>
    </recommendedName>
</protein>
<feature type="domain" description="Metalloenzyme" evidence="14">
    <location>
        <begin position="7"/>
        <end position="499"/>
    </location>
</feature>
<keyword evidence="5 10" id="KW-0479">Metal-binding</keyword>
<dbReference type="PIRSF" id="PIRSF001492">
    <property type="entry name" value="IPGAM"/>
    <property type="match status" value="1"/>
</dbReference>
<dbReference type="Pfam" id="PF06415">
    <property type="entry name" value="iPGM_N"/>
    <property type="match status" value="1"/>
</dbReference>
<evidence type="ECO:0000313" key="17">
    <source>
        <dbReference type="Proteomes" id="UP000732377"/>
    </source>
</evidence>
<comment type="function">
    <text evidence="10">Catalyzes the interconversion of 2-phosphoglycerate and 3-phosphoglycerate.</text>
</comment>
<dbReference type="Gene3D" id="3.40.1450.10">
    <property type="entry name" value="BPG-independent phosphoglycerate mutase, domain B"/>
    <property type="match status" value="1"/>
</dbReference>
<evidence type="ECO:0000256" key="1">
    <source>
        <dbReference type="ARBA" id="ARBA00000370"/>
    </source>
</evidence>
<sequence length="517" mass="56812">MSAYRRPVALIVLDGWGLNPDPRANAVAMARHPNFDRLMARYPHTTLTASGEAVGLLPGQMGDSNVGHLNLGAGRIVYQTLVRIWRSIQDGSFYTLPVWRPVLDRAKQPGKALHLMGLVSDGGVHSHIDHLLALIDLAKRENVERVYVHAFLDGRDVPPQSALPYLERVEAKLKETGIGAIATISGRYYAMDRDKRWDRTEKAFLAITQGIGHTAGSVAEAVERAYARGETDEFVQPTVIEGVDGRVREGDGVIFFNFRPDRARQLVRALHETAFDGFKRPEGYRPVELVTMTQYDQTFTDIPVAFGPQFVDVPMGQVVAEAGLRQLRIAETEKYAHVTYFFNGGEERVFPGEERVLVPSPKVATYDLKPEMSAYEVAREAVKWIEEDRTDFIVLNFANPDMVGHTGVLEAAIRAVEAVDECLGQVVDALLAKGGAAVIIADHGNCDQMVDYETGAPHTNHTLNPVPCILVDDQRLDAKLKPGVLANVAPTLLEIIGLPKPPQMDADSLLVSNAEGA</sequence>